<evidence type="ECO:0000256" key="1">
    <source>
        <dbReference type="ARBA" id="ARBA00004651"/>
    </source>
</evidence>
<organism evidence="8 9">
    <name type="scientific">Alloprevotella rava</name>
    <dbReference type="NCBI Taxonomy" id="671218"/>
    <lineage>
        <taxon>Bacteria</taxon>
        <taxon>Pseudomonadati</taxon>
        <taxon>Bacteroidota</taxon>
        <taxon>Bacteroidia</taxon>
        <taxon>Bacteroidales</taxon>
        <taxon>Prevotellaceae</taxon>
        <taxon>Alloprevotella</taxon>
    </lineage>
</organism>
<keyword evidence="2" id="KW-1003">Cell membrane</keyword>
<comment type="subcellular location">
    <subcellularLocation>
        <location evidence="1">Cell membrane</location>
        <topology evidence="1">Multi-pass membrane protein</topology>
    </subcellularLocation>
</comment>
<keyword evidence="4 6" id="KW-1133">Transmembrane helix</keyword>
<feature type="transmembrane region" description="Helical" evidence="6">
    <location>
        <begin position="153"/>
        <end position="176"/>
    </location>
</feature>
<dbReference type="InterPro" id="IPR037185">
    <property type="entry name" value="EmrE-like"/>
</dbReference>
<protein>
    <submittedName>
        <fullName evidence="8">Drug/metabolite transporter (DMT)-like permease</fullName>
    </submittedName>
</protein>
<evidence type="ECO:0000259" key="7">
    <source>
        <dbReference type="Pfam" id="PF00892"/>
    </source>
</evidence>
<accession>A0A7W5UG36</accession>
<feature type="transmembrane region" description="Helical" evidence="6">
    <location>
        <begin position="36"/>
        <end position="57"/>
    </location>
</feature>
<evidence type="ECO:0000256" key="5">
    <source>
        <dbReference type="ARBA" id="ARBA00023136"/>
    </source>
</evidence>
<dbReference type="SUPFAM" id="SSF103481">
    <property type="entry name" value="Multidrug resistance efflux transporter EmrE"/>
    <property type="match status" value="1"/>
</dbReference>
<feature type="transmembrane region" description="Helical" evidence="6">
    <location>
        <begin position="188"/>
        <end position="206"/>
    </location>
</feature>
<feature type="domain" description="EamA" evidence="7">
    <location>
        <begin position="7"/>
        <end position="140"/>
    </location>
</feature>
<evidence type="ECO:0000256" key="6">
    <source>
        <dbReference type="SAM" id="Phobius"/>
    </source>
</evidence>
<dbReference type="InterPro" id="IPR050638">
    <property type="entry name" value="AA-Vitamin_Transporters"/>
</dbReference>
<sequence>MTKNSISGHLSILAVNVIFGLTVPFMKVLSDGWLEPVSLLAVRAFFAMLIFWLISFFVRKEKVSGRELWTILIGAQLGFVLSQYFTVLSLNYTSAVYTAIALACTPIISLLLGALFQHERITVQKLIGVVLALGGALLMILKGQSATAGANDVLGICLALLGGLSIAIYYIIMGGISERYSATTQMKWTFLFSGIALFPIGLYQFPSQAMYVGSPSTSVIGVLAFVILFSTVLAFFLLPFGMKSLPATTRQHLHESPTRRCCHGRYLYEAGLFFPRQAHFRPPCHPRSLPRYKSSQRGQSLTAFEQLKGLYIVVSECCRLEFLSNVCTQRTVFCPDRQKQTYCPIY</sequence>
<evidence type="ECO:0000313" key="9">
    <source>
        <dbReference type="Proteomes" id="UP000541425"/>
    </source>
</evidence>
<dbReference type="InterPro" id="IPR000620">
    <property type="entry name" value="EamA_dom"/>
</dbReference>
<feature type="transmembrane region" description="Helical" evidence="6">
    <location>
        <begin position="218"/>
        <end position="240"/>
    </location>
</feature>
<feature type="transmembrane region" description="Helical" evidence="6">
    <location>
        <begin position="12"/>
        <end position="30"/>
    </location>
</feature>
<dbReference type="GO" id="GO:0005886">
    <property type="term" value="C:plasma membrane"/>
    <property type="evidence" value="ECO:0007669"/>
    <property type="project" value="UniProtKB-SubCell"/>
</dbReference>
<dbReference type="RefSeq" id="WP_183698105.1">
    <property type="nucleotide sequence ID" value="NZ_JACICA010000019.1"/>
</dbReference>
<dbReference type="Pfam" id="PF00892">
    <property type="entry name" value="EamA"/>
    <property type="match status" value="2"/>
</dbReference>
<dbReference type="Proteomes" id="UP000541425">
    <property type="component" value="Unassembled WGS sequence"/>
</dbReference>
<feature type="domain" description="EamA" evidence="7">
    <location>
        <begin position="154"/>
        <end position="249"/>
    </location>
</feature>
<feature type="transmembrane region" description="Helical" evidence="6">
    <location>
        <begin position="69"/>
        <end position="90"/>
    </location>
</feature>
<dbReference type="EMBL" id="JACICA010000019">
    <property type="protein sequence ID" value="MBB3703649.1"/>
    <property type="molecule type" value="Genomic_DNA"/>
</dbReference>
<feature type="transmembrane region" description="Helical" evidence="6">
    <location>
        <begin position="123"/>
        <end position="141"/>
    </location>
</feature>
<comment type="caution">
    <text evidence="8">The sequence shown here is derived from an EMBL/GenBank/DDBJ whole genome shotgun (WGS) entry which is preliminary data.</text>
</comment>
<evidence type="ECO:0000256" key="2">
    <source>
        <dbReference type="ARBA" id="ARBA00022475"/>
    </source>
</evidence>
<proteinExistence type="predicted"/>
<reference evidence="8 9" key="1">
    <citation type="submission" date="2020-08" db="EMBL/GenBank/DDBJ databases">
        <title>Genomic Encyclopedia of Type Strains, Phase IV (KMG-IV): sequencing the most valuable type-strain genomes for metagenomic binning, comparative biology and taxonomic classification.</title>
        <authorList>
            <person name="Goeker M."/>
        </authorList>
    </citation>
    <scope>NUCLEOTIDE SEQUENCE [LARGE SCALE GENOMIC DNA]</scope>
    <source>
        <strain evidence="8 9">DSM 22548</strain>
    </source>
</reference>
<dbReference type="PANTHER" id="PTHR32322">
    <property type="entry name" value="INNER MEMBRANE TRANSPORTER"/>
    <property type="match status" value="1"/>
</dbReference>
<evidence type="ECO:0000313" key="8">
    <source>
        <dbReference type="EMBL" id="MBB3703649.1"/>
    </source>
</evidence>
<dbReference type="AlphaFoldDB" id="A0A7W5UG36"/>
<keyword evidence="3 6" id="KW-0812">Transmembrane</keyword>
<evidence type="ECO:0000256" key="3">
    <source>
        <dbReference type="ARBA" id="ARBA00022692"/>
    </source>
</evidence>
<feature type="transmembrane region" description="Helical" evidence="6">
    <location>
        <begin position="96"/>
        <end position="116"/>
    </location>
</feature>
<keyword evidence="5 6" id="KW-0472">Membrane</keyword>
<evidence type="ECO:0000256" key="4">
    <source>
        <dbReference type="ARBA" id="ARBA00022989"/>
    </source>
</evidence>
<gene>
    <name evidence="8" type="ORF">FHS60_002145</name>
</gene>
<dbReference type="PANTHER" id="PTHR32322:SF18">
    <property type="entry name" value="S-ADENOSYLMETHIONINE_S-ADENOSYLHOMOCYSTEINE TRANSPORTER"/>
    <property type="match status" value="1"/>
</dbReference>
<name>A0A7W5UG36_9BACT</name>